<dbReference type="Pfam" id="PF01740">
    <property type="entry name" value="STAS"/>
    <property type="match status" value="1"/>
</dbReference>
<dbReference type="InterPro" id="IPR003658">
    <property type="entry name" value="Anti-sigma_ant"/>
</dbReference>
<dbReference type="KEGG" id="tfu:Tfu_3055"/>
<dbReference type="PANTHER" id="PTHR33495">
    <property type="entry name" value="ANTI-SIGMA FACTOR ANTAGONIST TM_1081-RELATED-RELATED"/>
    <property type="match status" value="1"/>
</dbReference>
<dbReference type="NCBIfam" id="TIGR00377">
    <property type="entry name" value="ant_ant_sig"/>
    <property type="match status" value="1"/>
</dbReference>
<dbReference type="Gene3D" id="3.30.750.24">
    <property type="entry name" value="STAS domain"/>
    <property type="match status" value="1"/>
</dbReference>
<dbReference type="AlphaFoldDB" id="Q47KD4"/>
<protein>
    <recommendedName>
        <fullName evidence="2">Anti-sigma factor antagonist</fullName>
    </recommendedName>
</protein>
<dbReference type="PROSITE" id="PS50801">
    <property type="entry name" value="STAS"/>
    <property type="match status" value="1"/>
</dbReference>
<dbReference type="SUPFAM" id="SSF52091">
    <property type="entry name" value="SpoIIaa-like"/>
    <property type="match status" value="1"/>
</dbReference>
<evidence type="ECO:0000313" key="5">
    <source>
        <dbReference type="EMBL" id="AAZ57088.1"/>
    </source>
</evidence>
<sequence>MFAPVSAENAREGNGRAKHRSGAGRGRPPVATVSPVELKISKKYRLDHVIVSVCGEIDLYTAPVLRGELADAVVSGGKTVVDLGEVEFCDSTGLGVLLAALKQARGNNGDLELAAPRPAVRRILQITGLDEVFTIHESVDTFVATATGVAT</sequence>
<name>Q47KD4_THEFY</name>
<evidence type="ECO:0000256" key="2">
    <source>
        <dbReference type="RuleBase" id="RU003749"/>
    </source>
</evidence>
<dbReference type="GO" id="GO:0043856">
    <property type="term" value="F:anti-sigma factor antagonist activity"/>
    <property type="evidence" value="ECO:0007669"/>
    <property type="project" value="InterPro"/>
</dbReference>
<evidence type="ECO:0000256" key="3">
    <source>
        <dbReference type="SAM" id="MobiDB-lite"/>
    </source>
</evidence>
<feature type="domain" description="STAS" evidence="4">
    <location>
        <begin position="49"/>
        <end position="146"/>
    </location>
</feature>
<dbReference type="EMBL" id="CP000088">
    <property type="protein sequence ID" value="AAZ57088.1"/>
    <property type="molecule type" value="Genomic_DNA"/>
</dbReference>
<dbReference type="PANTHER" id="PTHR33495:SF2">
    <property type="entry name" value="ANTI-SIGMA FACTOR ANTAGONIST TM_1081-RELATED"/>
    <property type="match status" value="1"/>
</dbReference>
<feature type="region of interest" description="Disordered" evidence="3">
    <location>
        <begin position="1"/>
        <end position="30"/>
    </location>
</feature>
<comment type="similarity">
    <text evidence="1 2">Belongs to the anti-sigma-factor antagonist family.</text>
</comment>
<dbReference type="InterPro" id="IPR002645">
    <property type="entry name" value="STAS_dom"/>
</dbReference>
<dbReference type="eggNOG" id="COG1366">
    <property type="taxonomic scope" value="Bacteria"/>
</dbReference>
<gene>
    <name evidence="5" type="ordered locus">Tfu_3055</name>
</gene>
<evidence type="ECO:0000259" key="4">
    <source>
        <dbReference type="PROSITE" id="PS50801"/>
    </source>
</evidence>
<organism evidence="5">
    <name type="scientific">Thermobifida fusca (strain YX)</name>
    <dbReference type="NCBI Taxonomy" id="269800"/>
    <lineage>
        <taxon>Bacteria</taxon>
        <taxon>Bacillati</taxon>
        <taxon>Actinomycetota</taxon>
        <taxon>Actinomycetes</taxon>
        <taxon>Streptosporangiales</taxon>
        <taxon>Nocardiopsidaceae</taxon>
        <taxon>Thermobifida</taxon>
    </lineage>
</organism>
<dbReference type="CDD" id="cd07043">
    <property type="entry name" value="STAS_anti-anti-sigma_factors"/>
    <property type="match status" value="1"/>
</dbReference>
<dbReference type="HOGENOM" id="CLU_115403_3_2_11"/>
<evidence type="ECO:0000256" key="1">
    <source>
        <dbReference type="ARBA" id="ARBA00009013"/>
    </source>
</evidence>
<reference evidence="5" key="1">
    <citation type="submission" date="2005-07" db="EMBL/GenBank/DDBJ databases">
        <title>Complete sequence of Thermobifida fusca YX.</title>
        <authorList>
            <consortium name="US DOE Joint Genome Institute"/>
            <person name="Copeland A."/>
            <person name="Lucas S."/>
            <person name="Lapidus A."/>
            <person name="Barry K."/>
            <person name="Detter J.C."/>
            <person name="Glavina T."/>
            <person name="Hammon N."/>
            <person name="Israni S."/>
            <person name="Pitluck S."/>
            <person name="Di Bartolo G."/>
            <person name="Chain P."/>
            <person name="Schmutz J."/>
            <person name="Larimer F."/>
            <person name="Land M."/>
            <person name="Lykidis A."/>
            <person name="Richardson P."/>
        </authorList>
    </citation>
    <scope>NUCLEOTIDE SEQUENCE</scope>
    <source>
        <strain evidence="5">YX</strain>
    </source>
</reference>
<accession>Q47KD4</accession>
<dbReference type="InterPro" id="IPR036513">
    <property type="entry name" value="STAS_dom_sf"/>
</dbReference>
<dbReference type="STRING" id="269800.Tfu_3055"/>
<proteinExistence type="inferred from homology"/>